<sequence length="654" mass="72635">MKKTMHRGLNSACAVGRSGLYRAWVGMDTFQCATTLWRGHEFCKAGARQDPLFSPEFPSAYSFETKNQSWTGKTVSYAWKGGGLSLELRATLPGPLLHPQGNIMRLRWALRNAATHIISLDKGFTRRIGMGVRLNGSRFLLCDTRVMPTLLVSSAPLTSLDVLSHEHWTLHCTAANPRILVIPLLALSDAPHSPAQRSLWKKIISAPPLRCEESYRVEGDVLHLRQHFKEALVAPLPPLSALLGATGGLQTLPNAKRLIKTLIGPYDIVLGNTAEYTVQLGWSRTSAQPTRPVKGILAEIPEELVYAGDVSWDPATPMDRLLSLRTWAPLITCMPEKLKKKMLPLLAPPVVAAFKKSLMILKEPVTGKPWAKEASLFHENGEVTYDSDWYNGLTLSGMAAACECAEPSIAAAGRKTAFACKKERGLLTAYFEIFHDWLLGLAWIDPRGETWNLDCSHNGLEGLLAEARMCEQEGATGRRDRMLYLAGKMAIGFMAAYPCTDWCRTTEFVEHDPGGPHTGLSAIFEGRGAHVDALAGKATYSLAGHFPAFSRLIQRHGPLKLWQTAAGLWEKKYASRYKNWIFHYTGKRKPTVKGAKKSLTQEARVQAAVFYYLAPEVCLRLWTLGQDPDRVEKLFKQRLNLAEQLLCRAGFSLF</sequence>
<gene>
    <name evidence="1" type="ORF">A2519_12925</name>
</gene>
<evidence type="ECO:0000313" key="2">
    <source>
        <dbReference type="Proteomes" id="UP000179243"/>
    </source>
</evidence>
<dbReference type="EMBL" id="MFYX01000127">
    <property type="protein sequence ID" value="OGK01301.1"/>
    <property type="molecule type" value="Genomic_DNA"/>
</dbReference>
<accession>A0A1F7F3T5</accession>
<organism evidence="1 2">
    <name type="scientific">Candidatus Raymondbacteria bacterium RIFOXYD12_FULL_49_13</name>
    <dbReference type="NCBI Taxonomy" id="1817890"/>
    <lineage>
        <taxon>Bacteria</taxon>
        <taxon>Raymondiibacteriota</taxon>
    </lineage>
</organism>
<proteinExistence type="predicted"/>
<name>A0A1F7F3T5_UNCRA</name>
<dbReference type="AlphaFoldDB" id="A0A1F7F3T5"/>
<evidence type="ECO:0000313" key="1">
    <source>
        <dbReference type="EMBL" id="OGK01301.1"/>
    </source>
</evidence>
<protein>
    <submittedName>
        <fullName evidence="1">Uncharacterized protein</fullName>
    </submittedName>
</protein>
<dbReference type="Proteomes" id="UP000179243">
    <property type="component" value="Unassembled WGS sequence"/>
</dbReference>
<comment type="caution">
    <text evidence="1">The sequence shown here is derived from an EMBL/GenBank/DDBJ whole genome shotgun (WGS) entry which is preliminary data.</text>
</comment>
<reference evidence="1 2" key="1">
    <citation type="journal article" date="2016" name="Nat. Commun.">
        <title>Thousands of microbial genomes shed light on interconnected biogeochemical processes in an aquifer system.</title>
        <authorList>
            <person name="Anantharaman K."/>
            <person name="Brown C.T."/>
            <person name="Hug L.A."/>
            <person name="Sharon I."/>
            <person name="Castelle C.J."/>
            <person name="Probst A.J."/>
            <person name="Thomas B.C."/>
            <person name="Singh A."/>
            <person name="Wilkins M.J."/>
            <person name="Karaoz U."/>
            <person name="Brodie E.L."/>
            <person name="Williams K.H."/>
            <person name="Hubbard S.S."/>
            <person name="Banfield J.F."/>
        </authorList>
    </citation>
    <scope>NUCLEOTIDE SEQUENCE [LARGE SCALE GENOMIC DNA]</scope>
</reference>